<comment type="caution">
    <text evidence="17">The sequence shown here is derived from an EMBL/GenBank/DDBJ whole genome shotgun (WGS) entry which is preliminary data.</text>
</comment>
<dbReference type="STRING" id="1182542.W9Z6G1"/>
<dbReference type="SFLD" id="SFLDG01168">
    <property type="entry name" value="Ferric_reductase_subgroup_(FRE"/>
    <property type="match status" value="1"/>
</dbReference>
<dbReference type="PANTHER" id="PTHR32361:SF9">
    <property type="entry name" value="FERRIC REDUCTASE TRANSMEMBRANE COMPONENT 3-RELATED"/>
    <property type="match status" value="1"/>
</dbReference>
<feature type="transmembrane region" description="Helical" evidence="15">
    <location>
        <begin position="32"/>
        <end position="50"/>
    </location>
</feature>
<dbReference type="InterPro" id="IPR013121">
    <property type="entry name" value="Fe_red_NAD-bd_6"/>
</dbReference>
<evidence type="ECO:0000256" key="14">
    <source>
        <dbReference type="SAM" id="MobiDB-lite"/>
    </source>
</evidence>
<evidence type="ECO:0000313" key="17">
    <source>
        <dbReference type="EMBL" id="EXJ90084.1"/>
    </source>
</evidence>
<proteinExistence type="inferred from homology"/>
<keyword evidence="8 15" id="KW-1133">Transmembrane helix</keyword>
<keyword evidence="5" id="KW-1003">Cell membrane</keyword>
<evidence type="ECO:0000256" key="8">
    <source>
        <dbReference type="ARBA" id="ARBA00022989"/>
    </source>
</evidence>
<evidence type="ECO:0000256" key="13">
    <source>
        <dbReference type="ARBA" id="ARBA00048483"/>
    </source>
</evidence>
<dbReference type="EMBL" id="AMGY01000002">
    <property type="protein sequence ID" value="EXJ90084.1"/>
    <property type="molecule type" value="Genomic_DNA"/>
</dbReference>
<dbReference type="Gene3D" id="2.40.30.10">
    <property type="entry name" value="Translation factors"/>
    <property type="match status" value="1"/>
</dbReference>
<feature type="transmembrane region" description="Helical" evidence="15">
    <location>
        <begin position="151"/>
        <end position="175"/>
    </location>
</feature>
<evidence type="ECO:0000256" key="5">
    <source>
        <dbReference type="ARBA" id="ARBA00022475"/>
    </source>
</evidence>
<feature type="transmembrane region" description="Helical" evidence="15">
    <location>
        <begin position="225"/>
        <end position="244"/>
    </location>
</feature>
<reference evidence="17 18" key="1">
    <citation type="submission" date="2013-03" db="EMBL/GenBank/DDBJ databases">
        <title>The Genome Sequence of Capronia epimyces CBS 606.96.</title>
        <authorList>
            <consortium name="The Broad Institute Genomics Platform"/>
            <person name="Cuomo C."/>
            <person name="de Hoog S."/>
            <person name="Gorbushina A."/>
            <person name="Walker B."/>
            <person name="Young S.K."/>
            <person name="Zeng Q."/>
            <person name="Gargeya S."/>
            <person name="Fitzgerald M."/>
            <person name="Haas B."/>
            <person name="Abouelleil A."/>
            <person name="Allen A.W."/>
            <person name="Alvarado L."/>
            <person name="Arachchi H.M."/>
            <person name="Berlin A.M."/>
            <person name="Chapman S.B."/>
            <person name="Gainer-Dewar J."/>
            <person name="Goldberg J."/>
            <person name="Griggs A."/>
            <person name="Gujja S."/>
            <person name="Hansen M."/>
            <person name="Howarth C."/>
            <person name="Imamovic A."/>
            <person name="Ireland A."/>
            <person name="Larimer J."/>
            <person name="McCowan C."/>
            <person name="Murphy C."/>
            <person name="Pearson M."/>
            <person name="Poon T.W."/>
            <person name="Priest M."/>
            <person name="Roberts A."/>
            <person name="Saif S."/>
            <person name="Shea T."/>
            <person name="Sisk P."/>
            <person name="Sykes S."/>
            <person name="Wortman J."/>
            <person name="Nusbaum C."/>
            <person name="Birren B."/>
        </authorList>
    </citation>
    <scope>NUCLEOTIDE SEQUENCE [LARGE SCALE GENOMIC DNA]</scope>
    <source>
        <strain evidence="17 18">CBS 606.96</strain>
    </source>
</reference>
<dbReference type="GO" id="GO:0015677">
    <property type="term" value="P:copper ion import"/>
    <property type="evidence" value="ECO:0007669"/>
    <property type="project" value="TreeGrafter"/>
</dbReference>
<dbReference type="InterPro" id="IPR013130">
    <property type="entry name" value="Fe3_Rdtase_TM_dom"/>
</dbReference>
<keyword evidence="18" id="KW-1185">Reference proteome</keyword>
<keyword evidence="10" id="KW-0406">Ion transport</keyword>
<dbReference type="RefSeq" id="XP_007731481.1">
    <property type="nucleotide sequence ID" value="XM_007733291.1"/>
</dbReference>
<dbReference type="Gene3D" id="3.40.50.80">
    <property type="entry name" value="Nucleotide-binding domain of ferredoxin-NADP reductase (FNR) module"/>
    <property type="match status" value="1"/>
</dbReference>
<name>W9Z6G1_9EURO</name>
<evidence type="ECO:0000313" key="18">
    <source>
        <dbReference type="Proteomes" id="UP000019478"/>
    </source>
</evidence>
<sequence length="643" mass="72802">MDMDMGSMSGMGGMDMSSTSMFTPANKRIAQIYWYLVAAAVGILVLTRMIDLLRLRLAQRQPGVIPFRPENLFAQTYDTMIAVCREISYPQIWTFTGKYSRFFTPPPLGRCLLLLIYWTVILTMLWSNTILGPSSANYAYRWEIVGFRAAWVSVTQLPLIYILSGKVNIISILTGISYERLNWLHRWVARTIFLTLIVHWSFFFREWDIAHFVKLEMDMMPMVKYGFGAWAVIGWVVLSGFGFFRSACYELWFLQHLIAAIVLLWLVYVHVPIYARYNVWSSVGVVVLDRLVRTLRTVVINCRLSPSRKGGNQIRRRRIGYDAEVKCLSSEFIHVTVRDVNFSWQPGQHIYLTIPRAGPFEAHPFTIANVSRLSSPQDKSDRLELYIRVHQGFTRRLYRLCQGSERTPTFLSFISGPWGVPTSIGRFESLILVATGNGASFTVPIFQQASMTTTHLRQISFIWIIPDSRHLAWFRDQLLSAAGSALLRNINVSVHVFVTRPGRDSNPQSLEGNPLLEHKYEINCPEAEAASEGPQGSKQAILSREPSTEKDFSHNGQEASSLWTSSASNDSPTIILGTGRPDLDTLIRPVVEEAFGETGIFACGGAQFTDSMRNYVASLSDERAVHKGTAAQGLYLFCETYGW</sequence>
<evidence type="ECO:0000256" key="6">
    <source>
        <dbReference type="ARBA" id="ARBA00022692"/>
    </source>
</evidence>
<dbReference type="OrthoDB" id="3944240at2759"/>
<dbReference type="eggNOG" id="KOG0039">
    <property type="taxonomic scope" value="Eukaryota"/>
</dbReference>
<dbReference type="AlphaFoldDB" id="W9Z6G1"/>
<dbReference type="GeneID" id="19167281"/>
<keyword evidence="12" id="KW-0325">Glycoprotein</keyword>
<dbReference type="SFLD" id="SFLDS00052">
    <property type="entry name" value="Ferric_Reductase_Domain"/>
    <property type="match status" value="1"/>
</dbReference>
<evidence type="ECO:0000256" key="1">
    <source>
        <dbReference type="ARBA" id="ARBA00004651"/>
    </source>
</evidence>
<dbReference type="Pfam" id="PF08030">
    <property type="entry name" value="NAD_binding_6"/>
    <property type="match status" value="1"/>
</dbReference>
<comment type="subcellular location">
    <subcellularLocation>
        <location evidence="1">Cell membrane</location>
        <topology evidence="1">Multi-pass membrane protein</topology>
    </subcellularLocation>
</comment>
<evidence type="ECO:0000256" key="11">
    <source>
        <dbReference type="ARBA" id="ARBA00023136"/>
    </source>
</evidence>
<accession>W9Z6G1</accession>
<dbReference type="InterPro" id="IPR017938">
    <property type="entry name" value="Riboflavin_synthase-like_b-brl"/>
</dbReference>
<evidence type="ECO:0000259" key="16">
    <source>
        <dbReference type="PROSITE" id="PS51384"/>
    </source>
</evidence>
<dbReference type="InterPro" id="IPR013112">
    <property type="entry name" value="FAD-bd_8"/>
</dbReference>
<evidence type="ECO:0000256" key="10">
    <source>
        <dbReference type="ARBA" id="ARBA00023065"/>
    </source>
</evidence>
<dbReference type="SUPFAM" id="SSF52343">
    <property type="entry name" value="Ferredoxin reductase-like, C-terminal NADP-linked domain"/>
    <property type="match status" value="1"/>
</dbReference>
<keyword evidence="7" id="KW-0249">Electron transport</keyword>
<dbReference type="GO" id="GO:0006826">
    <property type="term" value="P:iron ion transport"/>
    <property type="evidence" value="ECO:0007669"/>
    <property type="project" value="TreeGrafter"/>
</dbReference>
<evidence type="ECO:0000256" key="9">
    <source>
        <dbReference type="ARBA" id="ARBA00023002"/>
    </source>
</evidence>
<organism evidence="17 18">
    <name type="scientific">Capronia epimyces CBS 606.96</name>
    <dbReference type="NCBI Taxonomy" id="1182542"/>
    <lineage>
        <taxon>Eukaryota</taxon>
        <taxon>Fungi</taxon>
        <taxon>Dikarya</taxon>
        <taxon>Ascomycota</taxon>
        <taxon>Pezizomycotina</taxon>
        <taxon>Eurotiomycetes</taxon>
        <taxon>Chaetothyriomycetidae</taxon>
        <taxon>Chaetothyriales</taxon>
        <taxon>Herpotrichiellaceae</taxon>
        <taxon>Capronia</taxon>
    </lineage>
</organism>
<dbReference type="EC" id="1.16.1.9" evidence="3"/>
<feature type="region of interest" description="Disordered" evidence="14">
    <location>
        <begin position="527"/>
        <end position="568"/>
    </location>
</feature>
<dbReference type="CDD" id="cd06186">
    <property type="entry name" value="NOX_Duox_like_FAD_NADP"/>
    <property type="match status" value="1"/>
</dbReference>
<protein>
    <recommendedName>
        <fullName evidence="3">ferric-chelate reductase (NADPH)</fullName>
        <ecNumber evidence="3">1.16.1.9</ecNumber>
    </recommendedName>
</protein>
<dbReference type="InterPro" id="IPR039261">
    <property type="entry name" value="FNR_nucleotide-bd"/>
</dbReference>
<feature type="transmembrane region" description="Helical" evidence="15">
    <location>
        <begin position="251"/>
        <end position="271"/>
    </location>
</feature>
<evidence type="ECO:0000256" key="7">
    <source>
        <dbReference type="ARBA" id="ARBA00022982"/>
    </source>
</evidence>
<comment type="catalytic activity">
    <reaction evidence="13">
        <text>2 a Fe(II)-siderophore + NADP(+) + H(+) = 2 a Fe(III)-siderophore + NADPH</text>
        <dbReference type="Rhea" id="RHEA:28795"/>
        <dbReference type="Rhea" id="RHEA-COMP:11342"/>
        <dbReference type="Rhea" id="RHEA-COMP:11344"/>
        <dbReference type="ChEBI" id="CHEBI:15378"/>
        <dbReference type="ChEBI" id="CHEBI:29033"/>
        <dbReference type="ChEBI" id="CHEBI:29034"/>
        <dbReference type="ChEBI" id="CHEBI:57783"/>
        <dbReference type="ChEBI" id="CHEBI:58349"/>
        <dbReference type="EC" id="1.16.1.9"/>
    </reaction>
</comment>
<comment type="similarity">
    <text evidence="2">Belongs to the ferric reductase (FRE) family.</text>
</comment>
<dbReference type="PROSITE" id="PS51384">
    <property type="entry name" value="FAD_FR"/>
    <property type="match status" value="1"/>
</dbReference>
<keyword evidence="4" id="KW-0813">Transport</keyword>
<dbReference type="HOGENOM" id="CLU_010365_6_0_1"/>
<evidence type="ECO:0000256" key="4">
    <source>
        <dbReference type="ARBA" id="ARBA00022448"/>
    </source>
</evidence>
<feature type="compositionally biased region" description="Polar residues" evidence="14">
    <location>
        <begin position="554"/>
        <end position="568"/>
    </location>
</feature>
<dbReference type="Pfam" id="PF08022">
    <property type="entry name" value="FAD_binding_8"/>
    <property type="match status" value="1"/>
</dbReference>
<feature type="transmembrane region" description="Helical" evidence="15">
    <location>
        <begin position="111"/>
        <end position="131"/>
    </location>
</feature>
<keyword evidence="11 15" id="KW-0472">Membrane</keyword>
<dbReference type="Pfam" id="PF01794">
    <property type="entry name" value="Ferric_reduct"/>
    <property type="match status" value="1"/>
</dbReference>
<keyword evidence="9" id="KW-0560">Oxidoreductase</keyword>
<keyword evidence="6 15" id="KW-0812">Transmembrane</keyword>
<feature type="domain" description="FAD-binding FR-type" evidence="16">
    <location>
        <begin position="315"/>
        <end position="424"/>
    </location>
</feature>
<dbReference type="GO" id="GO:0005886">
    <property type="term" value="C:plasma membrane"/>
    <property type="evidence" value="ECO:0007669"/>
    <property type="project" value="UniProtKB-SubCell"/>
</dbReference>
<evidence type="ECO:0000256" key="15">
    <source>
        <dbReference type="SAM" id="Phobius"/>
    </source>
</evidence>
<dbReference type="InterPro" id="IPR051410">
    <property type="entry name" value="Ferric/Cupric_Reductase"/>
</dbReference>
<dbReference type="Proteomes" id="UP000019478">
    <property type="component" value="Unassembled WGS sequence"/>
</dbReference>
<evidence type="ECO:0000256" key="2">
    <source>
        <dbReference type="ARBA" id="ARBA00006278"/>
    </source>
</evidence>
<dbReference type="InterPro" id="IPR017927">
    <property type="entry name" value="FAD-bd_FR_type"/>
</dbReference>
<gene>
    <name evidence="17" type="ORF">A1O3_03153</name>
</gene>
<evidence type="ECO:0000256" key="3">
    <source>
        <dbReference type="ARBA" id="ARBA00012668"/>
    </source>
</evidence>
<dbReference type="GO" id="GO:0052851">
    <property type="term" value="F:ferric-chelate reductase (NADPH) activity"/>
    <property type="evidence" value="ECO:0007669"/>
    <property type="project" value="UniProtKB-EC"/>
</dbReference>
<feature type="transmembrane region" description="Helical" evidence="15">
    <location>
        <begin position="187"/>
        <end position="205"/>
    </location>
</feature>
<dbReference type="PANTHER" id="PTHR32361">
    <property type="entry name" value="FERRIC/CUPRIC REDUCTASE TRANSMEMBRANE COMPONENT"/>
    <property type="match status" value="1"/>
</dbReference>
<dbReference type="GO" id="GO:0006879">
    <property type="term" value="P:intracellular iron ion homeostasis"/>
    <property type="evidence" value="ECO:0007669"/>
    <property type="project" value="TreeGrafter"/>
</dbReference>
<evidence type="ECO:0000256" key="12">
    <source>
        <dbReference type="ARBA" id="ARBA00023180"/>
    </source>
</evidence>
<dbReference type="SUPFAM" id="SSF63380">
    <property type="entry name" value="Riboflavin synthase domain-like"/>
    <property type="match status" value="1"/>
</dbReference>